<dbReference type="SUPFAM" id="SSF51735">
    <property type="entry name" value="NAD(P)-binding Rossmann-fold domains"/>
    <property type="match status" value="1"/>
</dbReference>
<dbReference type="PROSITE" id="PS00059">
    <property type="entry name" value="ADH_ZINC"/>
    <property type="match status" value="1"/>
</dbReference>
<dbReference type="GO" id="GO:0016616">
    <property type="term" value="F:oxidoreductase activity, acting on the CH-OH group of donors, NAD or NADP as acceptor"/>
    <property type="evidence" value="ECO:0007669"/>
    <property type="project" value="InterPro"/>
</dbReference>
<evidence type="ECO:0000256" key="2">
    <source>
        <dbReference type="ARBA" id="ARBA00022723"/>
    </source>
</evidence>
<evidence type="ECO:0000259" key="7">
    <source>
        <dbReference type="Pfam" id="PF08240"/>
    </source>
</evidence>
<dbReference type="OrthoDB" id="1879366at2759"/>
<dbReference type="SUPFAM" id="SSF50129">
    <property type="entry name" value="GroES-like"/>
    <property type="match status" value="1"/>
</dbReference>
<dbReference type="InterPro" id="IPR002328">
    <property type="entry name" value="ADH_Zn_CS"/>
</dbReference>
<gene>
    <name evidence="8" type="ORF">NEOLI_004966</name>
</gene>
<dbReference type="GO" id="GO:0008270">
    <property type="term" value="F:zinc ion binding"/>
    <property type="evidence" value="ECO:0007669"/>
    <property type="project" value="InterPro"/>
</dbReference>
<comment type="similarity">
    <text evidence="5">Belongs to the zinc-containing alcohol dehydrogenase family.</text>
</comment>
<reference evidence="8 9" key="1">
    <citation type="submission" date="2016-04" db="EMBL/GenBank/DDBJ databases">
        <title>Evolutionary innovation and constraint leading to complex multicellularity in the Ascomycota.</title>
        <authorList>
            <person name="Cisse O."/>
            <person name="Nguyen A."/>
            <person name="Hewitt D.A."/>
            <person name="Jedd G."/>
            <person name="Stajich J.E."/>
        </authorList>
    </citation>
    <scope>NUCLEOTIDE SEQUENCE [LARGE SCALE GENOMIC DNA]</scope>
    <source>
        <strain evidence="8 9">DAH-3</strain>
    </source>
</reference>
<evidence type="ECO:0000256" key="4">
    <source>
        <dbReference type="ARBA" id="ARBA00023002"/>
    </source>
</evidence>
<proteinExistence type="inferred from homology"/>
<name>A0A1U7LMY9_NEOID</name>
<dbReference type="STRING" id="1198029.A0A1U7LMY9"/>
<accession>A0A1U7LMY9</accession>
<dbReference type="InterPro" id="IPR013149">
    <property type="entry name" value="ADH-like_C"/>
</dbReference>
<keyword evidence="4" id="KW-0560">Oxidoreductase</keyword>
<feature type="domain" description="Alcohol dehydrogenase-like C-terminal" evidence="6">
    <location>
        <begin position="184"/>
        <end position="324"/>
    </location>
</feature>
<evidence type="ECO:0000256" key="1">
    <source>
        <dbReference type="ARBA" id="ARBA00001947"/>
    </source>
</evidence>
<dbReference type="InterPro" id="IPR047109">
    <property type="entry name" value="CAD-like"/>
</dbReference>
<organism evidence="8 9">
    <name type="scientific">Neolecta irregularis (strain DAH-3)</name>
    <dbReference type="NCBI Taxonomy" id="1198029"/>
    <lineage>
        <taxon>Eukaryota</taxon>
        <taxon>Fungi</taxon>
        <taxon>Dikarya</taxon>
        <taxon>Ascomycota</taxon>
        <taxon>Taphrinomycotina</taxon>
        <taxon>Neolectales</taxon>
        <taxon>Neolectaceae</taxon>
        <taxon>Neolecta</taxon>
    </lineage>
</organism>
<dbReference type="InterPro" id="IPR036291">
    <property type="entry name" value="NAD(P)-bd_dom_sf"/>
</dbReference>
<dbReference type="Gene3D" id="3.90.180.10">
    <property type="entry name" value="Medium-chain alcohol dehydrogenases, catalytic domain"/>
    <property type="match status" value="1"/>
</dbReference>
<dbReference type="Gene3D" id="3.40.50.720">
    <property type="entry name" value="NAD(P)-binding Rossmann-like Domain"/>
    <property type="match status" value="1"/>
</dbReference>
<comment type="caution">
    <text evidence="8">The sequence shown here is derived from an EMBL/GenBank/DDBJ whole genome shotgun (WGS) entry which is preliminary data.</text>
</comment>
<evidence type="ECO:0000256" key="5">
    <source>
        <dbReference type="RuleBase" id="RU361277"/>
    </source>
</evidence>
<dbReference type="Pfam" id="PF08240">
    <property type="entry name" value="ADH_N"/>
    <property type="match status" value="1"/>
</dbReference>
<evidence type="ECO:0000259" key="6">
    <source>
        <dbReference type="Pfam" id="PF00107"/>
    </source>
</evidence>
<dbReference type="PANTHER" id="PTHR42683">
    <property type="entry name" value="ALDEHYDE REDUCTASE"/>
    <property type="match status" value="1"/>
</dbReference>
<dbReference type="AlphaFoldDB" id="A0A1U7LMY9"/>
<comment type="cofactor">
    <cofactor evidence="1 5">
        <name>Zn(2+)</name>
        <dbReference type="ChEBI" id="CHEBI:29105"/>
    </cofactor>
</comment>
<dbReference type="Proteomes" id="UP000186594">
    <property type="component" value="Unassembled WGS sequence"/>
</dbReference>
<evidence type="ECO:0000313" key="9">
    <source>
        <dbReference type="Proteomes" id="UP000186594"/>
    </source>
</evidence>
<dbReference type="OMA" id="EAIFPMV"/>
<keyword evidence="9" id="KW-1185">Reference proteome</keyword>
<keyword evidence="2 5" id="KW-0479">Metal-binding</keyword>
<sequence length="378" mass="41284">MANATSCTGFLLTSPFSPFVRLPIKLKPFTENDIDIEITHCGVCNTDCTTLLSAKTYPLCVGHEIIGRAIKVGSKVKGVKYWDRVGVGPIVSSCGLCSVCLSGEENYCEKVIATYDDVYPDGTETTGGFASHVRVHQNFVFLLPSNLDPTNVAPMLCGGLSVFSPMRRHKVSKGTKIGIIGLAGLGHLAILFARALGAEGAYFLSPANSSLFFITACRKRQRCTKGKTFSIFGASVFICTHNIDWSDRWVRRLDIILNTSNIGSLFPEPYLRLLKPHGTYITLGFPENGLPTIASVDLIHSGISIEGSRSGSRRDMVSMLKLAAKAKLKSWVDEVEISEEGCRTAIERVRNGEARYRVVLVGHVKAFNKPPGEDRHLL</sequence>
<dbReference type="EMBL" id="LXFE01001017">
    <property type="protein sequence ID" value="OLL24040.1"/>
    <property type="molecule type" value="Genomic_DNA"/>
</dbReference>
<keyword evidence="3 5" id="KW-0862">Zinc</keyword>
<evidence type="ECO:0000313" key="8">
    <source>
        <dbReference type="EMBL" id="OLL24040.1"/>
    </source>
</evidence>
<evidence type="ECO:0000256" key="3">
    <source>
        <dbReference type="ARBA" id="ARBA00022833"/>
    </source>
</evidence>
<dbReference type="InterPro" id="IPR011032">
    <property type="entry name" value="GroES-like_sf"/>
</dbReference>
<dbReference type="CDD" id="cd05283">
    <property type="entry name" value="CAD1"/>
    <property type="match status" value="1"/>
</dbReference>
<protein>
    <submittedName>
        <fullName evidence="8">NADP-dependent alcohol dehydrogenase 7</fullName>
    </submittedName>
</protein>
<dbReference type="InterPro" id="IPR013154">
    <property type="entry name" value="ADH-like_N"/>
</dbReference>
<feature type="domain" description="Alcohol dehydrogenase-like N-terminal" evidence="7">
    <location>
        <begin position="31"/>
        <end position="144"/>
    </location>
</feature>
<dbReference type="Pfam" id="PF00107">
    <property type="entry name" value="ADH_zinc_N"/>
    <property type="match status" value="1"/>
</dbReference>